<dbReference type="AlphaFoldDB" id="A0A4C1SGV5"/>
<evidence type="ECO:0000313" key="2">
    <source>
        <dbReference type="EMBL" id="GBP00408.1"/>
    </source>
</evidence>
<sequence length="180" mass="20289">MRTIFQLPAVGCAGAFARASRRNWRFLGGFLHVFIDETRPRQSRLNYPGRDAGWRRLPNIILGAVTLQMKVLRGSRLSHRGRETLWSSWPQHDNGSARSRLSEDPFPIPHPISSPAHCPVPDILFLPKMPAMYRSTRARDGDGRCAGAARAKRTEDDISTGHQPYTPALTRIRTFDLNCS</sequence>
<organism evidence="2 3">
    <name type="scientific">Eumeta variegata</name>
    <name type="common">Bagworm moth</name>
    <name type="synonym">Eumeta japonica</name>
    <dbReference type="NCBI Taxonomy" id="151549"/>
    <lineage>
        <taxon>Eukaryota</taxon>
        <taxon>Metazoa</taxon>
        <taxon>Ecdysozoa</taxon>
        <taxon>Arthropoda</taxon>
        <taxon>Hexapoda</taxon>
        <taxon>Insecta</taxon>
        <taxon>Pterygota</taxon>
        <taxon>Neoptera</taxon>
        <taxon>Endopterygota</taxon>
        <taxon>Lepidoptera</taxon>
        <taxon>Glossata</taxon>
        <taxon>Ditrysia</taxon>
        <taxon>Tineoidea</taxon>
        <taxon>Psychidae</taxon>
        <taxon>Oiketicinae</taxon>
        <taxon>Eumeta</taxon>
    </lineage>
</organism>
<dbReference type="Proteomes" id="UP000299102">
    <property type="component" value="Unassembled WGS sequence"/>
</dbReference>
<proteinExistence type="predicted"/>
<comment type="caution">
    <text evidence="2">The sequence shown here is derived from an EMBL/GenBank/DDBJ whole genome shotgun (WGS) entry which is preliminary data.</text>
</comment>
<accession>A0A4C1SGV5</accession>
<evidence type="ECO:0000256" key="1">
    <source>
        <dbReference type="SAM" id="MobiDB-lite"/>
    </source>
</evidence>
<dbReference type="EMBL" id="BGZK01000005">
    <property type="protein sequence ID" value="GBP00408.1"/>
    <property type="molecule type" value="Genomic_DNA"/>
</dbReference>
<protein>
    <submittedName>
        <fullName evidence="2">Uncharacterized protein</fullName>
    </submittedName>
</protein>
<feature type="region of interest" description="Disordered" evidence="1">
    <location>
        <begin position="137"/>
        <end position="164"/>
    </location>
</feature>
<gene>
    <name evidence="2" type="ORF">EVAR_965_1</name>
</gene>
<name>A0A4C1SGV5_EUMVA</name>
<reference evidence="2 3" key="1">
    <citation type="journal article" date="2019" name="Commun. Biol.">
        <title>The bagworm genome reveals a unique fibroin gene that provides high tensile strength.</title>
        <authorList>
            <person name="Kono N."/>
            <person name="Nakamura H."/>
            <person name="Ohtoshi R."/>
            <person name="Tomita M."/>
            <person name="Numata K."/>
            <person name="Arakawa K."/>
        </authorList>
    </citation>
    <scope>NUCLEOTIDE SEQUENCE [LARGE SCALE GENOMIC DNA]</scope>
</reference>
<evidence type="ECO:0000313" key="3">
    <source>
        <dbReference type="Proteomes" id="UP000299102"/>
    </source>
</evidence>
<keyword evidence="3" id="KW-1185">Reference proteome</keyword>